<feature type="chain" id="PRO_5031513707" evidence="1">
    <location>
        <begin position="18"/>
        <end position="387"/>
    </location>
</feature>
<evidence type="ECO:0000259" key="2">
    <source>
        <dbReference type="Pfam" id="PF13400"/>
    </source>
</evidence>
<proteinExistence type="predicted"/>
<dbReference type="Proteomes" id="UP000565286">
    <property type="component" value="Unassembled WGS sequence"/>
</dbReference>
<keyword evidence="4" id="KW-1185">Reference proteome</keyword>
<feature type="domain" description="Putative Flp pilus-assembly TadG-like N-terminal" evidence="2">
    <location>
        <begin position="1"/>
        <end position="43"/>
    </location>
</feature>
<gene>
    <name evidence="3" type="ORF">GGQ73_001198</name>
</gene>
<keyword evidence="1" id="KW-0732">Signal</keyword>
<dbReference type="EMBL" id="JACIDV010000003">
    <property type="protein sequence ID" value="MBB3945265.1"/>
    <property type="molecule type" value="Genomic_DNA"/>
</dbReference>
<name>A0A7W6C3V7_9HYPH</name>
<organism evidence="3 4">
    <name type="scientific">Rhizobium skierniewicense</name>
    <dbReference type="NCBI Taxonomy" id="984260"/>
    <lineage>
        <taxon>Bacteria</taxon>
        <taxon>Pseudomonadati</taxon>
        <taxon>Pseudomonadota</taxon>
        <taxon>Alphaproteobacteria</taxon>
        <taxon>Hyphomicrobiales</taxon>
        <taxon>Rhizobiaceae</taxon>
        <taxon>Rhizobium/Agrobacterium group</taxon>
        <taxon>Rhizobium</taxon>
    </lineage>
</organism>
<comment type="caution">
    <text evidence="3">The sequence shown here is derived from an EMBL/GenBank/DDBJ whole genome shotgun (WGS) entry which is preliminary data.</text>
</comment>
<protein>
    <submittedName>
        <fullName evidence="3">Flp pilus assembly protein TadG</fullName>
    </submittedName>
</protein>
<dbReference type="Pfam" id="PF13400">
    <property type="entry name" value="Tad"/>
    <property type="match status" value="1"/>
</dbReference>
<dbReference type="RefSeq" id="WP_234910897.1">
    <property type="nucleotide sequence ID" value="NZ_JACIDV010000003.1"/>
</dbReference>
<evidence type="ECO:0000256" key="1">
    <source>
        <dbReference type="SAM" id="SignalP"/>
    </source>
</evidence>
<accession>A0A7W6C3V7</accession>
<evidence type="ECO:0000313" key="4">
    <source>
        <dbReference type="Proteomes" id="UP000565286"/>
    </source>
</evidence>
<sequence>MLAALMAPILLVSAGGAVDVMNAMTEKRHLQEKLDAGVLAAATKATPQAQRSEIENFLGDLVSQDGQTIDLKNAVSVASNPDGSVTGDYRADFKPSFLPLIGMNTMLISVSATAFAPKAKSAGACLYVLGNQNQAVLVNSGARVKSEDCGIDVQSVSNPAFIMNSGSTIDTTRFCVKGTQYIKNGGTLSNLQVGCNAATDPYAGKIAEPKLPSTCTESGTKDGQTQSIKPGMHCDLTFNGSPTVTFEPGLHIVKGRMIINSNSTVIANGVTFYFPDIDSEIRANGGLTFKASPPTSGTYKGVLMFEKTSNMTVGSNTRQYIFNGSNGETLEGIIYLPNRDVTYNSTTNQANKISLVVNTMIINSANWTLKSYDGGDSGAKTAARLVK</sequence>
<reference evidence="3 4" key="1">
    <citation type="submission" date="2020-08" db="EMBL/GenBank/DDBJ databases">
        <title>Genomic Encyclopedia of Type Strains, Phase IV (KMG-IV): sequencing the most valuable type-strain genomes for metagenomic binning, comparative biology and taxonomic classification.</title>
        <authorList>
            <person name="Goeker M."/>
        </authorList>
    </citation>
    <scope>NUCLEOTIDE SEQUENCE [LARGE SCALE GENOMIC DNA]</scope>
    <source>
        <strain evidence="3 4">DSM 26438</strain>
    </source>
</reference>
<dbReference type="AlphaFoldDB" id="A0A7W6C3V7"/>
<dbReference type="InterPro" id="IPR028087">
    <property type="entry name" value="Tad_N"/>
</dbReference>
<feature type="signal peptide" evidence="1">
    <location>
        <begin position="1"/>
        <end position="17"/>
    </location>
</feature>
<evidence type="ECO:0000313" key="3">
    <source>
        <dbReference type="EMBL" id="MBB3945265.1"/>
    </source>
</evidence>